<organism evidence="1 2">
    <name type="scientific">Croceimicrobium hydrocarbonivorans</name>
    <dbReference type="NCBI Taxonomy" id="2761580"/>
    <lineage>
        <taxon>Bacteria</taxon>
        <taxon>Pseudomonadati</taxon>
        <taxon>Bacteroidota</taxon>
        <taxon>Flavobacteriia</taxon>
        <taxon>Flavobacteriales</taxon>
        <taxon>Owenweeksiaceae</taxon>
        <taxon>Croceimicrobium</taxon>
    </lineage>
</organism>
<dbReference type="KEGG" id="chyd:H4K34_13990"/>
<dbReference type="Proteomes" id="UP000516305">
    <property type="component" value="Chromosome"/>
</dbReference>
<dbReference type="EMBL" id="CP060139">
    <property type="protein sequence ID" value="QNR23479.1"/>
    <property type="molecule type" value="Genomic_DNA"/>
</dbReference>
<evidence type="ECO:0000313" key="2">
    <source>
        <dbReference type="Proteomes" id="UP000516305"/>
    </source>
</evidence>
<accession>A0A7H0VCN1</accession>
<reference evidence="1 2" key="1">
    <citation type="submission" date="2020-08" db="EMBL/GenBank/DDBJ databases">
        <title>Croceimicrobium hydrocarbonivorans gen. nov., sp. nov., a novel marine bacterium isolated from a bacterial consortium that degrades polyethylene terephthalate.</title>
        <authorList>
            <person name="Liu R."/>
        </authorList>
    </citation>
    <scope>NUCLEOTIDE SEQUENCE [LARGE SCALE GENOMIC DNA]</scope>
    <source>
        <strain evidence="1 2">A20-9</strain>
    </source>
</reference>
<proteinExistence type="predicted"/>
<dbReference type="RefSeq" id="WP_210758011.1">
    <property type="nucleotide sequence ID" value="NZ_CP060139.1"/>
</dbReference>
<name>A0A7H0VCN1_9FLAO</name>
<protein>
    <submittedName>
        <fullName evidence="1">Uncharacterized protein</fullName>
    </submittedName>
</protein>
<evidence type="ECO:0000313" key="1">
    <source>
        <dbReference type="EMBL" id="QNR23479.1"/>
    </source>
</evidence>
<sequence>MMKVKVIDSWNLSESWGIIANLKIPIEGLPQNSLLKSMESEHLWRVKARILFSHMSQHKQFPCETEKLQMPAFSNFSDRERSQKLLMDQEANFIFQYTLMAIKHDEKPSPGEELLLELPQAL</sequence>
<keyword evidence="2" id="KW-1185">Reference proteome</keyword>
<gene>
    <name evidence="1" type="ORF">H4K34_13990</name>
</gene>
<dbReference type="AlphaFoldDB" id="A0A7H0VCN1"/>